<dbReference type="EMBL" id="CM042016">
    <property type="protein sequence ID" value="KAI3699643.1"/>
    <property type="molecule type" value="Genomic_DNA"/>
</dbReference>
<accession>A0ACB8ZPR4</accession>
<reference evidence="1 2" key="2">
    <citation type="journal article" date="2022" name="Mol. Ecol. Resour.">
        <title>The genomes of chicory, endive, great burdock and yacon provide insights into Asteraceae paleo-polyploidization history and plant inulin production.</title>
        <authorList>
            <person name="Fan W."/>
            <person name="Wang S."/>
            <person name="Wang H."/>
            <person name="Wang A."/>
            <person name="Jiang F."/>
            <person name="Liu H."/>
            <person name="Zhao H."/>
            <person name="Xu D."/>
            <person name="Zhang Y."/>
        </authorList>
    </citation>
    <scope>NUCLEOTIDE SEQUENCE [LARGE SCALE GENOMIC DNA]</scope>
    <source>
        <strain evidence="2">cv. Punajuju</strain>
        <tissue evidence="1">Leaves</tissue>
    </source>
</reference>
<sequence>MINHDHHPHRKHPNDVIERLHLRISNNPDSQPASTNNESTYNDEHLRDPYSNTMNMNSTQTSPVASSKWSYREQAAPDCMDFSDYTGLLASLVRQEGNIYSLAAIGDMFGPVKCLAVDMSRRDGSGERPFTLYSGSLDRSVKIWRVSAQTPEIDDQKPRRPSHQKDRLRRTHDGGFQTFSAQGRLNQRRK</sequence>
<comment type="caution">
    <text evidence="1">The sequence shown here is derived from an EMBL/GenBank/DDBJ whole genome shotgun (WGS) entry which is preliminary data.</text>
</comment>
<name>A0ACB8ZPR4_CICIN</name>
<reference evidence="2" key="1">
    <citation type="journal article" date="2022" name="Mol. Ecol. Resour.">
        <title>The genomes of chicory, endive, great burdock and yacon provide insights into Asteraceae palaeo-polyploidization history and plant inulin production.</title>
        <authorList>
            <person name="Fan W."/>
            <person name="Wang S."/>
            <person name="Wang H."/>
            <person name="Wang A."/>
            <person name="Jiang F."/>
            <person name="Liu H."/>
            <person name="Zhao H."/>
            <person name="Xu D."/>
            <person name="Zhang Y."/>
        </authorList>
    </citation>
    <scope>NUCLEOTIDE SEQUENCE [LARGE SCALE GENOMIC DNA]</scope>
    <source>
        <strain evidence="2">cv. Punajuju</strain>
    </source>
</reference>
<evidence type="ECO:0000313" key="2">
    <source>
        <dbReference type="Proteomes" id="UP001055811"/>
    </source>
</evidence>
<gene>
    <name evidence="1" type="ORF">L2E82_44067</name>
</gene>
<organism evidence="1 2">
    <name type="scientific">Cichorium intybus</name>
    <name type="common">Chicory</name>
    <dbReference type="NCBI Taxonomy" id="13427"/>
    <lineage>
        <taxon>Eukaryota</taxon>
        <taxon>Viridiplantae</taxon>
        <taxon>Streptophyta</taxon>
        <taxon>Embryophyta</taxon>
        <taxon>Tracheophyta</taxon>
        <taxon>Spermatophyta</taxon>
        <taxon>Magnoliopsida</taxon>
        <taxon>eudicotyledons</taxon>
        <taxon>Gunneridae</taxon>
        <taxon>Pentapetalae</taxon>
        <taxon>asterids</taxon>
        <taxon>campanulids</taxon>
        <taxon>Asterales</taxon>
        <taxon>Asteraceae</taxon>
        <taxon>Cichorioideae</taxon>
        <taxon>Cichorieae</taxon>
        <taxon>Cichoriinae</taxon>
        <taxon>Cichorium</taxon>
    </lineage>
</organism>
<keyword evidence="2" id="KW-1185">Reference proteome</keyword>
<evidence type="ECO:0000313" key="1">
    <source>
        <dbReference type="EMBL" id="KAI3699643.1"/>
    </source>
</evidence>
<protein>
    <submittedName>
        <fullName evidence="1">Uncharacterized protein</fullName>
    </submittedName>
</protein>
<dbReference type="Proteomes" id="UP001055811">
    <property type="component" value="Linkage Group LG08"/>
</dbReference>
<proteinExistence type="predicted"/>